<protein>
    <submittedName>
        <fullName evidence="2">Nonribosomal peptide synthase Pes1</fullName>
    </submittedName>
</protein>
<organism evidence="2 3">
    <name type="scientific">Aspergillus kawachii</name>
    <name type="common">White koji mold</name>
    <name type="synonym">Aspergillus awamori var. kawachi</name>
    <dbReference type="NCBI Taxonomy" id="1069201"/>
    <lineage>
        <taxon>Eukaryota</taxon>
        <taxon>Fungi</taxon>
        <taxon>Dikarya</taxon>
        <taxon>Ascomycota</taxon>
        <taxon>Pezizomycotina</taxon>
        <taxon>Eurotiomycetes</taxon>
        <taxon>Eurotiomycetidae</taxon>
        <taxon>Eurotiales</taxon>
        <taxon>Aspergillaceae</taxon>
        <taxon>Aspergillus</taxon>
        <taxon>Aspergillus subgen. Circumdati</taxon>
    </lineage>
</organism>
<comment type="caution">
    <text evidence="2">The sequence shown here is derived from an EMBL/GenBank/DDBJ whole genome shotgun (WGS) entry which is preliminary data.</text>
</comment>
<evidence type="ECO:0000313" key="2">
    <source>
        <dbReference type="EMBL" id="GAT21474.1"/>
    </source>
</evidence>
<evidence type="ECO:0000256" key="1">
    <source>
        <dbReference type="SAM" id="MobiDB-lite"/>
    </source>
</evidence>
<reference evidence="3" key="2">
    <citation type="submission" date="2016-02" db="EMBL/GenBank/DDBJ databases">
        <title>Genome sequencing of Aspergillus luchuensis NBRC 4314.</title>
        <authorList>
            <person name="Yamada O."/>
        </authorList>
    </citation>
    <scope>NUCLEOTIDE SEQUENCE [LARGE SCALE GENOMIC DNA]</scope>
    <source>
        <strain evidence="3">RIB 2604</strain>
    </source>
</reference>
<accession>A0A146F5A3</accession>
<dbReference type="Proteomes" id="UP000075230">
    <property type="component" value="Unassembled WGS sequence"/>
</dbReference>
<evidence type="ECO:0000313" key="3">
    <source>
        <dbReference type="Proteomes" id="UP000075230"/>
    </source>
</evidence>
<proteinExistence type="predicted"/>
<name>A0A146F5A3_ASPKA</name>
<feature type="region of interest" description="Disordered" evidence="1">
    <location>
        <begin position="20"/>
        <end position="83"/>
    </location>
</feature>
<feature type="compositionally biased region" description="Basic and acidic residues" evidence="1">
    <location>
        <begin position="51"/>
        <end position="63"/>
    </location>
</feature>
<reference evidence="2 3" key="1">
    <citation type="journal article" date="2016" name="DNA Res.">
        <title>Genome sequence of Aspergillus luchuensis NBRC 4314.</title>
        <authorList>
            <person name="Yamada O."/>
            <person name="Machida M."/>
            <person name="Hosoyama A."/>
            <person name="Goto M."/>
            <person name="Takahashi T."/>
            <person name="Futagami T."/>
            <person name="Yamagata Y."/>
            <person name="Takeuchi M."/>
            <person name="Kobayashi T."/>
            <person name="Koike H."/>
            <person name="Abe K."/>
            <person name="Asai K."/>
            <person name="Arita M."/>
            <person name="Fujita N."/>
            <person name="Fukuda K."/>
            <person name="Higa K."/>
            <person name="Horikawa H."/>
            <person name="Ishikawa T."/>
            <person name="Jinno K."/>
            <person name="Kato Y."/>
            <person name="Kirimura K."/>
            <person name="Mizutani O."/>
            <person name="Nakasone K."/>
            <person name="Sano M."/>
            <person name="Shiraishi Y."/>
            <person name="Tsukahara M."/>
            <person name="Gomi K."/>
        </authorList>
    </citation>
    <scope>NUCLEOTIDE SEQUENCE [LARGE SCALE GENOMIC DNA]</scope>
    <source>
        <strain evidence="2 3">RIB 2604</strain>
    </source>
</reference>
<gene>
    <name evidence="2" type="ORF">RIB2604_01003640</name>
</gene>
<sequence length="83" mass="9101">MADLMRRKLRGQKRVKTGAFSREGIPGGAKFRGSNRPVSLMDTQDRQLLGGERRELELQRKESQCSNFAPVDPSGGLAQGGIT</sequence>
<dbReference type="AlphaFoldDB" id="A0A146F5A3"/>
<dbReference type="EMBL" id="BCWF01000010">
    <property type="protein sequence ID" value="GAT21474.1"/>
    <property type="molecule type" value="Genomic_DNA"/>
</dbReference>